<dbReference type="Gene3D" id="3.40.50.1820">
    <property type="entry name" value="alpha/beta hydrolase"/>
    <property type="match status" value="2"/>
</dbReference>
<dbReference type="AlphaFoldDB" id="A0A348B1X4"/>
<dbReference type="InterPro" id="IPR000073">
    <property type="entry name" value="AB_hydrolase_1"/>
</dbReference>
<evidence type="ECO:0000313" key="6">
    <source>
        <dbReference type="EMBL" id="GGT94446.1"/>
    </source>
</evidence>
<reference evidence="5" key="3">
    <citation type="journal article" date="2019" name="BMC Res. Notes">
        <title>Complete genome sequence of the Sulfodiicoccus acidiphilus strain HS-1T, the first crenarchaeon that lacks polB3, isolated from an acidic hot spring in Ohwaku-dani, Hakone, Japan.</title>
        <authorList>
            <person name="Sakai H.D."/>
            <person name="Kurosawa N."/>
        </authorList>
    </citation>
    <scope>NUCLEOTIDE SEQUENCE</scope>
    <source>
        <strain evidence="5">HS-1</strain>
    </source>
</reference>
<dbReference type="PANTHER" id="PTHR46197:SF3">
    <property type="entry name" value="AB HYDROLASE-1 DOMAIN-CONTAINING PROTEIN"/>
    <property type="match status" value="1"/>
</dbReference>
<name>A0A348B1X4_9CREN</name>
<dbReference type="GO" id="GO:0016787">
    <property type="term" value="F:hydrolase activity"/>
    <property type="evidence" value="ECO:0007669"/>
    <property type="project" value="UniProtKB-KW"/>
</dbReference>
<dbReference type="GeneID" id="38666073"/>
<evidence type="ECO:0000256" key="3">
    <source>
        <dbReference type="ARBA" id="ARBA00037942"/>
    </source>
</evidence>
<comment type="similarity">
    <text evidence="3">Belongs to the AB hydrolase superfamily. ABHD14 family.</text>
</comment>
<dbReference type="SUPFAM" id="SSF53474">
    <property type="entry name" value="alpha/beta-Hydrolases"/>
    <property type="match status" value="1"/>
</dbReference>
<sequence>MELVDRYAIVAGARIHYVEEGSGKPVILLHGARFNAHTWVEVGTLRALAEAGFRAVALDMPGYGQSQQSPLDPAEFVLRFVDFVDGRAALLGASLGGNVALRASLKDLTKVWALVLVGAVGVVDQGEKLDFLNLPILLVWGKRDEVSPKENYEALQRRGAELKLVGVRHACYLDAPDEFNETVTEFLRKVRP</sequence>
<keyword evidence="5" id="KW-0378">Hydrolase</keyword>
<evidence type="ECO:0000256" key="1">
    <source>
        <dbReference type="ARBA" id="ARBA00004496"/>
    </source>
</evidence>
<evidence type="ECO:0000313" key="5">
    <source>
        <dbReference type="EMBL" id="BBD72176.1"/>
    </source>
</evidence>
<dbReference type="RefSeq" id="WP_126449522.1">
    <property type="nucleotide sequence ID" value="NZ_AP018553.1"/>
</dbReference>
<dbReference type="InterPro" id="IPR029058">
    <property type="entry name" value="AB_hydrolase_fold"/>
</dbReference>
<proteinExistence type="inferred from homology"/>
<keyword evidence="2" id="KW-0963">Cytoplasm</keyword>
<dbReference type="OrthoDB" id="7531at2157"/>
<organism evidence="5 7">
    <name type="scientific">Sulfodiicoccus acidiphilus</name>
    <dbReference type="NCBI Taxonomy" id="1670455"/>
    <lineage>
        <taxon>Archaea</taxon>
        <taxon>Thermoproteota</taxon>
        <taxon>Thermoprotei</taxon>
        <taxon>Sulfolobales</taxon>
        <taxon>Sulfolobaceae</taxon>
        <taxon>Sulfodiicoccus</taxon>
    </lineage>
</organism>
<dbReference type="EMBL" id="AP018553">
    <property type="protein sequence ID" value="BBD72176.1"/>
    <property type="molecule type" value="Genomic_DNA"/>
</dbReference>
<comment type="subcellular location">
    <subcellularLocation>
        <location evidence="1">Cytoplasm</location>
    </subcellularLocation>
</comment>
<keyword evidence="7" id="KW-1185">Reference proteome</keyword>
<evidence type="ECO:0000256" key="2">
    <source>
        <dbReference type="ARBA" id="ARBA00022490"/>
    </source>
</evidence>
<dbReference type="Proteomes" id="UP000616143">
    <property type="component" value="Unassembled WGS sequence"/>
</dbReference>
<feature type="domain" description="AB hydrolase-1" evidence="4">
    <location>
        <begin position="26"/>
        <end position="119"/>
    </location>
</feature>
<dbReference type="Proteomes" id="UP000276741">
    <property type="component" value="Chromosome"/>
</dbReference>
<dbReference type="KEGG" id="sacd:HS1genome_0565"/>
<evidence type="ECO:0000259" key="4">
    <source>
        <dbReference type="Pfam" id="PF12697"/>
    </source>
</evidence>
<dbReference type="PANTHER" id="PTHR46197">
    <property type="entry name" value="PROTEIN ABHD14B-LIKE"/>
    <property type="match status" value="1"/>
</dbReference>
<reference evidence="7" key="2">
    <citation type="submission" date="2018-04" db="EMBL/GenBank/DDBJ databases">
        <title>Complete genome sequence of Sulfodiicoccus acidiphilus strain HS-1.</title>
        <authorList>
            <person name="Sakai H.D."/>
            <person name="Kurosawa N."/>
        </authorList>
    </citation>
    <scope>NUCLEOTIDE SEQUENCE [LARGE SCALE GENOMIC DNA]</scope>
    <source>
        <strain evidence="7">HS-1</strain>
    </source>
</reference>
<reference evidence="6" key="1">
    <citation type="journal article" date="2014" name="Int. J. Syst. Evol. Microbiol.">
        <title>Complete genome sequence of Corynebacterium casei LMG S-19264T (=DSM 44701T), isolated from a smear-ripened cheese.</title>
        <authorList>
            <consortium name="US DOE Joint Genome Institute (JGI-PGF)"/>
            <person name="Walter F."/>
            <person name="Albersmeier A."/>
            <person name="Kalinowski J."/>
            <person name="Ruckert C."/>
        </authorList>
    </citation>
    <scope>NUCLEOTIDE SEQUENCE</scope>
    <source>
        <strain evidence="6">JCM 31740</strain>
    </source>
</reference>
<protein>
    <submittedName>
        <fullName evidence="5">2-hydroxy-6-oxo-6-phenylhexa-2,4-dienoate hydrolase</fullName>
    </submittedName>
</protein>
<dbReference type="GO" id="GO:0005737">
    <property type="term" value="C:cytoplasm"/>
    <property type="evidence" value="ECO:0007669"/>
    <property type="project" value="UniProtKB-SubCell"/>
</dbReference>
<gene>
    <name evidence="6" type="ORF">GCM10007116_10050</name>
    <name evidence="5" type="ORF">HS1genome_0565</name>
</gene>
<dbReference type="EMBL" id="BMQS01000008">
    <property type="protein sequence ID" value="GGT94446.1"/>
    <property type="molecule type" value="Genomic_DNA"/>
</dbReference>
<accession>A0A348B1X4</accession>
<evidence type="ECO:0000313" key="7">
    <source>
        <dbReference type="Proteomes" id="UP000276741"/>
    </source>
</evidence>
<reference evidence="6" key="4">
    <citation type="submission" date="2020-09" db="EMBL/GenBank/DDBJ databases">
        <authorList>
            <person name="Sun Q."/>
            <person name="Ohkuma M."/>
        </authorList>
    </citation>
    <scope>NUCLEOTIDE SEQUENCE</scope>
    <source>
        <strain evidence="6">JCM 31740</strain>
    </source>
</reference>
<dbReference type="Pfam" id="PF12697">
    <property type="entry name" value="Abhydrolase_6"/>
    <property type="match status" value="1"/>
</dbReference>